<sequence length="543" mass="59310">MKKIFLYLLAPLSCYTALVGCKKMEVGIMNTGNYTDTSTLIKDAATADGFPFGLAIDYTPMMNNPIYSGTVTREATSVTFTYQMKHGAIVQNDGSLNYTNTDALVNKCVSAGLQIYGHTLGWHQNQNATYLKNYAGITIPAATELLANPGFELGTATTFSNWSTYNASNGATVSVTTTPSQVHSGTRAMMVVNPVANPGNQWKVQVASDLFNTVVGQQYIISYWVYAAAPGGSIRLSTQTSGGGSAQYQADQNIGTSWQLVTWTITANSPQTRILFDMGQAANTYYIDDASVKQVIAAPSGAQIAVKLDSALYNFITNTVTRYKGVVKAWDVINELFADNGTLRNNSNTSTTGSDVLVWSNYLGNNYALHAFQYAQAADPNALLFINDYSLESNSVKLDSLISYVKFLKANGAKVDGIGTQMHIAWNTTYAGIDAMFQKLAATGLLIRISELDVRINPNDKTGFTPNQLFYGYQADMYNYVVNSYLKYIPKAQRYGITVWGVDDPESWIVTTQNKVDYPLLFNANFAKKPAYTGILKALKAQQ</sequence>
<comment type="caution">
    <text evidence="13">The sequence shown here is derived from an EMBL/GenBank/DDBJ whole genome shotgun (WGS) entry which is preliminary data.</text>
</comment>
<evidence type="ECO:0000256" key="9">
    <source>
        <dbReference type="ARBA" id="ARBA00023326"/>
    </source>
</evidence>
<dbReference type="InterPro" id="IPR031158">
    <property type="entry name" value="GH10_AS"/>
</dbReference>
<keyword evidence="4" id="KW-0732">Signal</keyword>
<dbReference type="PROSITE" id="PS51257">
    <property type="entry name" value="PROKAR_LIPOPROTEIN"/>
    <property type="match status" value="1"/>
</dbReference>
<evidence type="ECO:0000256" key="11">
    <source>
        <dbReference type="RuleBase" id="RU361174"/>
    </source>
</evidence>
<keyword evidence="7 11" id="KW-0119">Carbohydrate metabolism</keyword>
<dbReference type="PROSITE" id="PS51760">
    <property type="entry name" value="GH10_2"/>
    <property type="match status" value="1"/>
</dbReference>
<evidence type="ECO:0000256" key="5">
    <source>
        <dbReference type="ARBA" id="ARBA00022737"/>
    </source>
</evidence>
<evidence type="ECO:0000313" key="14">
    <source>
        <dbReference type="Proteomes" id="UP000249720"/>
    </source>
</evidence>
<evidence type="ECO:0000259" key="12">
    <source>
        <dbReference type="PROSITE" id="PS51760"/>
    </source>
</evidence>
<keyword evidence="9 11" id="KW-0624">Polysaccharide degradation</keyword>
<dbReference type="OrthoDB" id="1032269at2"/>
<feature type="domain" description="GH10" evidence="12">
    <location>
        <begin position="35"/>
        <end position="538"/>
    </location>
</feature>
<dbReference type="GO" id="GO:0045493">
    <property type="term" value="P:xylan catabolic process"/>
    <property type="evidence" value="ECO:0007669"/>
    <property type="project" value="UniProtKB-KW"/>
</dbReference>
<accession>A0A2W7RLW4</accession>
<dbReference type="RefSeq" id="WP_111295786.1">
    <property type="nucleotide sequence ID" value="NZ_QKZV01000006.1"/>
</dbReference>
<organism evidence="13 14">
    <name type="scientific">Hydrotalea sandarakina</name>
    <dbReference type="NCBI Taxonomy" id="1004304"/>
    <lineage>
        <taxon>Bacteria</taxon>
        <taxon>Pseudomonadati</taxon>
        <taxon>Bacteroidota</taxon>
        <taxon>Chitinophagia</taxon>
        <taxon>Chitinophagales</taxon>
        <taxon>Chitinophagaceae</taxon>
        <taxon>Hydrotalea</taxon>
    </lineage>
</organism>
<evidence type="ECO:0000256" key="3">
    <source>
        <dbReference type="ARBA" id="ARBA00022651"/>
    </source>
</evidence>
<evidence type="ECO:0000256" key="8">
    <source>
        <dbReference type="ARBA" id="ARBA00023295"/>
    </source>
</evidence>
<comment type="catalytic activity">
    <reaction evidence="1 11">
        <text>Endohydrolysis of (1-&gt;4)-beta-D-xylosidic linkages in xylans.</text>
        <dbReference type="EC" id="3.2.1.8"/>
    </reaction>
</comment>
<dbReference type="GO" id="GO:0031176">
    <property type="term" value="F:endo-1,4-beta-xylanase activity"/>
    <property type="evidence" value="ECO:0007669"/>
    <property type="project" value="UniProtKB-EC"/>
</dbReference>
<dbReference type="SUPFAM" id="SSF49785">
    <property type="entry name" value="Galactose-binding domain-like"/>
    <property type="match status" value="1"/>
</dbReference>
<keyword evidence="5" id="KW-0677">Repeat</keyword>
<evidence type="ECO:0000256" key="7">
    <source>
        <dbReference type="ARBA" id="ARBA00023277"/>
    </source>
</evidence>
<dbReference type="PROSITE" id="PS00591">
    <property type="entry name" value="GH10_1"/>
    <property type="match status" value="1"/>
</dbReference>
<dbReference type="EMBL" id="QKZV01000006">
    <property type="protein sequence ID" value="PZX61808.1"/>
    <property type="molecule type" value="Genomic_DNA"/>
</dbReference>
<keyword evidence="8 11" id="KW-0326">Glycosidase</keyword>
<dbReference type="SUPFAM" id="SSF51445">
    <property type="entry name" value="(Trans)glycosidases"/>
    <property type="match status" value="2"/>
</dbReference>
<dbReference type="EC" id="3.2.1.8" evidence="11"/>
<dbReference type="SMART" id="SM00633">
    <property type="entry name" value="Glyco_10"/>
    <property type="match status" value="1"/>
</dbReference>
<name>A0A2W7RLW4_9BACT</name>
<gene>
    <name evidence="13" type="ORF">LX80_01969</name>
</gene>
<dbReference type="InterPro" id="IPR001000">
    <property type="entry name" value="GH10_dom"/>
</dbReference>
<evidence type="ECO:0000256" key="2">
    <source>
        <dbReference type="ARBA" id="ARBA00007495"/>
    </source>
</evidence>
<dbReference type="InterPro" id="IPR003305">
    <property type="entry name" value="CenC_carb-bd"/>
</dbReference>
<evidence type="ECO:0000256" key="10">
    <source>
        <dbReference type="PROSITE-ProRule" id="PRU10061"/>
    </source>
</evidence>
<evidence type="ECO:0000256" key="4">
    <source>
        <dbReference type="ARBA" id="ARBA00022729"/>
    </source>
</evidence>
<protein>
    <recommendedName>
        <fullName evidence="11">Beta-xylanase</fullName>
        <ecNumber evidence="11">3.2.1.8</ecNumber>
    </recommendedName>
</protein>
<dbReference type="AlphaFoldDB" id="A0A2W7RLW4"/>
<dbReference type="Gene3D" id="3.20.20.80">
    <property type="entry name" value="Glycosidases"/>
    <property type="match status" value="1"/>
</dbReference>
<keyword evidence="6 11" id="KW-0378">Hydrolase</keyword>
<dbReference type="Proteomes" id="UP000249720">
    <property type="component" value="Unassembled WGS sequence"/>
</dbReference>
<dbReference type="PANTHER" id="PTHR31490">
    <property type="entry name" value="GLYCOSYL HYDROLASE"/>
    <property type="match status" value="1"/>
</dbReference>
<dbReference type="Gene3D" id="2.60.120.260">
    <property type="entry name" value="Galactose-binding domain-like"/>
    <property type="match status" value="1"/>
</dbReference>
<keyword evidence="14" id="KW-1185">Reference proteome</keyword>
<dbReference type="InterPro" id="IPR017853">
    <property type="entry name" value="GH"/>
</dbReference>
<dbReference type="InterPro" id="IPR008979">
    <property type="entry name" value="Galactose-bd-like_sf"/>
</dbReference>
<evidence type="ECO:0000256" key="6">
    <source>
        <dbReference type="ARBA" id="ARBA00022801"/>
    </source>
</evidence>
<dbReference type="Pfam" id="PF00331">
    <property type="entry name" value="Glyco_hydro_10"/>
    <property type="match status" value="2"/>
</dbReference>
<dbReference type="PRINTS" id="PR00134">
    <property type="entry name" value="GLHYDRLASE10"/>
</dbReference>
<dbReference type="InterPro" id="IPR044846">
    <property type="entry name" value="GH10"/>
</dbReference>
<proteinExistence type="inferred from homology"/>
<reference evidence="13 14" key="1">
    <citation type="submission" date="2018-06" db="EMBL/GenBank/DDBJ databases">
        <title>Genomic Encyclopedia of Archaeal and Bacterial Type Strains, Phase II (KMG-II): from individual species to whole genera.</title>
        <authorList>
            <person name="Goeker M."/>
        </authorList>
    </citation>
    <scope>NUCLEOTIDE SEQUENCE [LARGE SCALE GENOMIC DNA]</scope>
    <source>
        <strain evidence="13 14">DSM 23241</strain>
    </source>
</reference>
<dbReference type="PANTHER" id="PTHR31490:SF88">
    <property type="entry name" value="BETA-XYLANASE"/>
    <property type="match status" value="1"/>
</dbReference>
<evidence type="ECO:0000256" key="1">
    <source>
        <dbReference type="ARBA" id="ARBA00000681"/>
    </source>
</evidence>
<dbReference type="Pfam" id="PF02018">
    <property type="entry name" value="CBM_4_9"/>
    <property type="match status" value="1"/>
</dbReference>
<feature type="active site" description="Nucleophile" evidence="10">
    <location>
        <position position="451"/>
    </location>
</feature>
<keyword evidence="3 13" id="KW-0858">Xylan degradation</keyword>
<evidence type="ECO:0000313" key="13">
    <source>
        <dbReference type="EMBL" id="PZX61808.1"/>
    </source>
</evidence>
<comment type="similarity">
    <text evidence="2 11">Belongs to the glycosyl hydrolase 10 (cellulase F) family.</text>
</comment>